<reference evidence="7 8" key="1">
    <citation type="submission" date="2018-05" db="EMBL/GenBank/DDBJ databases">
        <title>Genomic Encyclopedia of Type Strains, Phase IV (KMG-IV): sequencing the most valuable type-strain genomes for metagenomic binning, comparative biology and taxonomic classification.</title>
        <authorList>
            <person name="Goeker M."/>
        </authorList>
    </citation>
    <scope>NUCLEOTIDE SEQUENCE [LARGE SCALE GENOMIC DNA]</scope>
    <source>
        <strain evidence="7 8">JC118</strain>
    </source>
</reference>
<evidence type="ECO:0000259" key="6">
    <source>
        <dbReference type="PROSITE" id="PS51379"/>
    </source>
</evidence>
<dbReference type="PANTHER" id="PTHR43673">
    <property type="entry name" value="NAD(P)H NITROREDUCTASE YDGI-RELATED"/>
    <property type="match status" value="1"/>
</dbReference>
<accession>A0A318KS17</accession>
<dbReference type="PROSITE" id="PS00198">
    <property type="entry name" value="4FE4S_FER_1"/>
    <property type="match status" value="2"/>
</dbReference>
<dbReference type="EMBL" id="QJKH01000003">
    <property type="protein sequence ID" value="PXX80539.1"/>
    <property type="molecule type" value="Genomic_DNA"/>
</dbReference>
<evidence type="ECO:0000256" key="1">
    <source>
        <dbReference type="ARBA" id="ARBA00007118"/>
    </source>
</evidence>
<dbReference type="GO" id="GO:0046872">
    <property type="term" value="F:metal ion binding"/>
    <property type="evidence" value="ECO:0007669"/>
    <property type="project" value="UniProtKB-KW"/>
</dbReference>
<keyword evidence="4" id="KW-0408">Iron</keyword>
<dbReference type="GO" id="GO:0016491">
    <property type="term" value="F:oxidoreductase activity"/>
    <property type="evidence" value="ECO:0007669"/>
    <property type="project" value="UniProtKB-KW"/>
</dbReference>
<proteinExistence type="inferred from homology"/>
<keyword evidence="2" id="KW-0479">Metal-binding</keyword>
<evidence type="ECO:0000256" key="2">
    <source>
        <dbReference type="ARBA" id="ARBA00022723"/>
    </source>
</evidence>
<dbReference type="OrthoDB" id="9795268at2"/>
<keyword evidence="3" id="KW-0560">Oxidoreductase</keyword>
<dbReference type="AlphaFoldDB" id="A0A318KS17"/>
<dbReference type="InterPro" id="IPR029479">
    <property type="entry name" value="Nitroreductase"/>
</dbReference>
<evidence type="ECO:0000256" key="4">
    <source>
        <dbReference type="ARBA" id="ARBA00023004"/>
    </source>
</evidence>
<dbReference type="InterPro" id="IPR017896">
    <property type="entry name" value="4Fe4S_Fe-S-bd"/>
</dbReference>
<dbReference type="InterPro" id="IPR000415">
    <property type="entry name" value="Nitroreductase-like"/>
</dbReference>
<dbReference type="Proteomes" id="UP000247612">
    <property type="component" value="Unassembled WGS sequence"/>
</dbReference>
<evidence type="ECO:0000256" key="5">
    <source>
        <dbReference type="ARBA" id="ARBA00023014"/>
    </source>
</evidence>
<dbReference type="InterPro" id="IPR017900">
    <property type="entry name" value="4Fe4S_Fe_S_CS"/>
</dbReference>
<dbReference type="Gene3D" id="3.40.109.10">
    <property type="entry name" value="NADH Oxidase"/>
    <property type="match status" value="1"/>
</dbReference>
<organism evidence="7 8">
    <name type="scientific">Dielma fastidiosa</name>
    <dbReference type="NCBI Taxonomy" id="1034346"/>
    <lineage>
        <taxon>Bacteria</taxon>
        <taxon>Bacillati</taxon>
        <taxon>Bacillota</taxon>
        <taxon>Erysipelotrichia</taxon>
        <taxon>Erysipelotrichales</taxon>
        <taxon>Erysipelotrichaceae</taxon>
        <taxon>Dielma</taxon>
    </lineage>
</organism>
<dbReference type="PROSITE" id="PS51379">
    <property type="entry name" value="4FE4S_FER_2"/>
    <property type="match status" value="2"/>
</dbReference>
<dbReference type="GO" id="GO:0051536">
    <property type="term" value="F:iron-sulfur cluster binding"/>
    <property type="evidence" value="ECO:0007669"/>
    <property type="project" value="UniProtKB-KW"/>
</dbReference>
<evidence type="ECO:0000313" key="7">
    <source>
        <dbReference type="EMBL" id="PXX80539.1"/>
    </source>
</evidence>
<dbReference type="STRING" id="1034346.GCA_000313565_02044"/>
<dbReference type="Gene3D" id="3.30.70.20">
    <property type="match status" value="1"/>
</dbReference>
<evidence type="ECO:0000256" key="3">
    <source>
        <dbReference type="ARBA" id="ARBA00023002"/>
    </source>
</evidence>
<feature type="domain" description="4Fe-4S ferredoxin-type" evidence="6">
    <location>
        <begin position="4"/>
        <end position="31"/>
    </location>
</feature>
<dbReference type="SUPFAM" id="SSF55469">
    <property type="entry name" value="FMN-dependent nitroreductase-like"/>
    <property type="match status" value="1"/>
</dbReference>
<keyword evidence="8" id="KW-1185">Reference proteome</keyword>
<comment type="similarity">
    <text evidence="1">Belongs to the nitroreductase family.</text>
</comment>
<name>A0A318KS17_9FIRM</name>
<gene>
    <name evidence="7" type="ORF">DES51_103134</name>
</gene>
<keyword evidence="5" id="KW-0411">Iron-sulfur</keyword>
<sequence>MNQHKITINQNCVGCSLCINDCPAHNIKLVDGKAQIIAAECIFCGHCEAVCPKAAITISGYEYEPINQTASKRLNPDQVLAAIRFRRTIRQFKDQDIPEPVMDQIFEAGRLTHTSKNAQDVSFIVLDQKKQEIEAIAVRLLRRIKPLINCFNALARQNEIGDDFFFFKAPKVILITADDAINAHLAAQNMEFVAEANGLGVLFSGYFTMVLKMSHKIRKRLGLKHSQAVVTLVLGYPKVKYLRSPRRESLKVNIY</sequence>
<comment type="caution">
    <text evidence="7">The sequence shown here is derived from an EMBL/GenBank/DDBJ whole genome shotgun (WGS) entry which is preliminary data.</text>
</comment>
<dbReference type="PANTHER" id="PTHR43673:SF10">
    <property type="entry name" value="NADH DEHYDROGENASE_NAD(P)H NITROREDUCTASE XCC3605-RELATED"/>
    <property type="match status" value="1"/>
</dbReference>
<protein>
    <submittedName>
        <fullName evidence="7">Nitroreductase</fullName>
    </submittedName>
</protein>
<dbReference type="RefSeq" id="WP_022938349.1">
    <property type="nucleotide sequence ID" value="NZ_CABKRQ010000005.1"/>
</dbReference>
<dbReference type="Pfam" id="PF13187">
    <property type="entry name" value="Fer4_9"/>
    <property type="match status" value="1"/>
</dbReference>
<dbReference type="SUPFAM" id="SSF54862">
    <property type="entry name" value="4Fe-4S ferredoxins"/>
    <property type="match status" value="1"/>
</dbReference>
<feature type="domain" description="4Fe-4S ferredoxin-type" evidence="6">
    <location>
        <begin position="32"/>
        <end position="61"/>
    </location>
</feature>
<evidence type="ECO:0000313" key="8">
    <source>
        <dbReference type="Proteomes" id="UP000247612"/>
    </source>
</evidence>
<dbReference type="Pfam" id="PF00881">
    <property type="entry name" value="Nitroreductase"/>
    <property type="match status" value="1"/>
</dbReference>